<keyword evidence="1" id="KW-1133">Transmembrane helix</keyword>
<dbReference type="EMBL" id="QFRJ01000007">
    <property type="protein sequence ID" value="PWH85283.1"/>
    <property type="molecule type" value="Genomic_DNA"/>
</dbReference>
<protein>
    <submittedName>
        <fullName evidence="2">Uncharacterized protein</fullName>
    </submittedName>
</protein>
<evidence type="ECO:0000313" key="2">
    <source>
        <dbReference type="EMBL" id="PWH85283.1"/>
    </source>
</evidence>
<feature type="transmembrane region" description="Helical" evidence="1">
    <location>
        <begin position="34"/>
        <end position="53"/>
    </location>
</feature>
<feature type="transmembrane region" description="Helical" evidence="1">
    <location>
        <begin position="65"/>
        <end position="83"/>
    </location>
</feature>
<name>A0A2U2XBZ5_9FLAO</name>
<proteinExistence type="predicted"/>
<reference evidence="2 3" key="1">
    <citation type="submission" date="2018-05" db="EMBL/GenBank/DDBJ databases">
        <title>Brumimicrobium oceani sp. nov., isolated from coastal sediment.</title>
        <authorList>
            <person name="Kou Y."/>
        </authorList>
    </citation>
    <scope>NUCLEOTIDE SEQUENCE [LARGE SCALE GENOMIC DNA]</scope>
    <source>
        <strain evidence="2 3">C305</strain>
    </source>
</reference>
<evidence type="ECO:0000313" key="3">
    <source>
        <dbReference type="Proteomes" id="UP000245370"/>
    </source>
</evidence>
<sequence>MAKWGTYSIVVALLAMLLPFILSAFEASDLSSSPLFPLFSLIFGGAGVIIHLFSLLKSNSLNGSALLLLISILSIIFGFSLSALKIPNAEYLLLVGALLVAVWIIVPNRREESK</sequence>
<keyword evidence="1" id="KW-0472">Membrane</keyword>
<organism evidence="2 3">
    <name type="scientific">Brumimicrobium oceani</name>
    <dbReference type="NCBI Taxonomy" id="2100725"/>
    <lineage>
        <taxon>Bacteria</taxon>
        <taxon>Pseudomonadati</taxon>
        <taxon>Bacteroidota</taxon>
        <taxon>Flavobacteriia</taxon>
        <taxon>Flavobacteriales</taxon>
        <taxon>Crocinitomicaceae</taxon>
        <taxon>Brumimicrobium</taxon>
    </lineage>
</organism>
<dbReference type="RefSeq" id="WP_109359685.1">
    <property type="nucleotide sequence ID" value="NZ_QFRJ01000007.1"/>
</dbReference>
<reference evidence="2 3" key="2">
    <citation type="submission" date="2018-05" db="EMBL/GenBank/DDBJ databases">
        <authorList>
            <person name="Lanie J.A."/>
            <person name="Ng W.-L."/>
            <person name="Kazmierczak K.M."/>
            <person name="Andrzejewski T.M."/>
            <person name="Davidsen T.M."/>
            <person name="Wayne K.J."/>
            <person name="Tettelin H."/>
            <person name="Glass J.I."/>
            <person name="Rusch D."/>
            <person name="Podicherti R."/>
            <person name="Tsui H.-C.T."/>
            <person name="Winkler M.E."/>
        </authorList>
    </citation>
    <scope>NUCLEOTIDE SEQUENCE [LARGE SCALE GENOMIC DNA]</scope>
    <source>
        <strain evidence="2 3">C305</strain>
    </source>
</reference>
<dbReference type="AlphaFoldDB" id="A0A2U2XBZ5"/>
<dbReference type="Proteomes" id="UP000245370">
    <property type="component" value="Unassembled WGS sequence"/>
</dbReference>
<keyword evidence="1" id="KW-0812">Transmembrane</keyword>
<gene>
    <name evidence="2" type="ORF">DIT68_10110</name>
</gene>
<evidence type="ECO:0000256" key="1">
    <source>
        <dbReference type="SAM" id="Phobius"/>
    </source>
</evidence>
<feature type="transmembrane region" description="Helical" evidence="1">
    <location>
        <begin position="89"/>
        <end position="106"/>
    </location>
</feature>
<keyword evidence="3" id="KW-1185">Reference proteome</keyword>
<accession>A0A2U2XBZ5</accession>
<comment type="caution">
    <text evidence="2">The sequence shown here is derived from an EMBL/GenBank/DDBJ whole genome shotgun (WGS) entry which is preliminary data.</text>
</comment>